<feature type="compositionally biased region" description="Basic and acidic residues" evidence="1">
    <location>
        <begin position="55"/>
        <end position="65"/>
    </location>
</feature>
<dbReference type="EMBL" id="JAOUSE010000025">
    <property type="protein sequence ID" value="MCU9594594.1"/>
    <property type="molecule type" value="Genomic_DNA"/>
</dbReference>
<evidence type="ECO:0000313" key="3">
    <source>
        <dbReference type="Proteomes" id="UP001208656"/>
    </source>
</evidence>
<organism evidence="2 3">
    <name type="scientific">Pallidibacillus thermolactis</name>
    <dbReference type="NCBI Taxonomy" id="251051"/>
    <lineage>
        <taxon>Bacteria</taxon>
        <taxon>Bacillati</taxon>
        <taxon>Bacillota</taxon>
        <taxon>Bacilli</taxon>
        <taxon>Bacillales</taxon>
        <taxon>Bacillaceae</taxon>
        <taxon>Pallidibacillus</taxon>
    </lineage>
</organism>
<name>A0ABT2WFW9_9BACI</name>
<protein>
    <recommendedName>
        <fullName evidence="4">DUF4352 domain-containing protein</fullName>
    </recommendedName>
</protein>
<dbReference type="RefSeq" id="WP_263061663.1">
    <property type="nucleotide sequence ID" value="NZ_JAOUSE010000025.1"/>
</dbReference>
<comment type="caution">
    <text evidence="2">The sequence shown here is derived from an EMBL/GenBank/DDBJ whole genome shotgun (WGS) entry which is preliminary data.</text>
</comment>
<feature type="compositionally biased region" description="Basic and acidic residues" evidence="1">
    <location>
        <begin position="37"/>
        <end position="47"/>
    </location>
</feature>
<evidence type="ECO:0008006" key="4">
    <source>
        <dbReference type="Google" id="ProtNLM"/>
    </source>
</evidence>
<evidence type="ECO:0000313" key="2">
    <source>
        <dbReference type="EMBL" id="MCU9594594.1"/>
    </source>
</evidence>
<gene>
    <name evidence="2" type="ORF">OEV82_09010</name>
</gene>
<evidence type="ECO:0000256" key="1">
    <source>
        <dbReference type="SAM" id="MobiDB-lite"/>
    </source>
</evidence>
<proteinExistence type="predicted"/>
<dbReference type="Proteomes" id="UP001208656">
    <property type="component" value="Unassembled WGS sequence"/>
</dbReference>
<accession>A0ABT2WFW9</accession>
<feature type="region of interest" description="Disordered" evidence="1">
    <location>
        <begin position="37"/>
        <end position="70"/>
    </location>
</feature>
<reference evidence="2 3" key="1">
    <citation type="submission" date="2022-10" db="EMBL/GenBank/DDBJ databases">
        <title>Description of Fervidibacillus gen. nov. in the family Fervidibacillaceae fam. nov. with two species, Fervidibacillus albus sp. nov., and Fervidibacillus halotolerans sp. nov., isolated from tidal flat sediments.</title>
        <authorList>
            <person name="Kwon K.K."/>
            <person name="Yang S.-H."/>
        </authorList>
    </citation>
    <scope>NUCLEOTIDE SEQUENCE [LARGE SCALE GENOMIC DNA]</scope>
    <source>
        <strain evidence="2 3">DSM 23332</strain>
    </source>
</reference>
<sequence>MSKKEKAKKPFFKKWWFWLIAIIVISGIIGAGGEEEKVEGNTSKKVENTVQTENNDNKEEGEKDPKPKKKNFTIDINEELNFKLFDVVVEKVKVYEKGNKILADIKMKYTNRDYQYGDTKTFFVSTLFDVKQNNVDLEEINNAWDVENKNRSDVFFPNAAGGTTGIKLTYELKNSETPIDLIFTPTTETEGTETVTIDITE</sequence>
<keyword evidence="3" id="KW-1185">Reference proteome</keyword>